<dbReference type="EMBL" id="JACOME010000002">
    <property type="protein sequence ID" value="MBC3846848.1"/>
    <property type="molecule type" value="Genomic_DNA"/>
</dbReference>
<name>A0ABR6Y286_9FLAO</name>
<organism evidence="1 2">
    <name type="scientific">Winogradskyella echinorum</name>
    <dbReference type="NCBI Taxonomy" id="538189"/>
    <lineage>
        <taxon>Bacteria</taxon>
        <taxon>Pseudomonadati</taxon>
        <taxon>Bacteroidota</taxon>
        <taxon>Flavobacteriia</taxon>
        <taxon>Flavobacteriales</taxon>
        <taxon>Flavobacteriaceae</taxon>
        <taxon>Winogradskyella</taxon>
    </lineage>
</organism>
<dbReference type="RefSeq" id="WP_186845950.1">
    <property type="nucleotide sequence ID" value="NZ_JACOME010000002.1"/>
</dbReference>
<comment type="caution">
    <text evidence="1">The sequence shown here is derived from an EMBL/GenBank/DDBJ whole genome shotgun (WGS) entry which is preliminary data.</text>
</comment>
<evidence type="ECO:0000313" key="2">
    <source>
        <dbReference type="Proteomes" id="UP000607435"/>
    </source>
</evidence>
<reference evidence="1 2" key="1">
    <citation type="submission" date="2020-08" db="EMBL/GenBank/DDBJ databases">
        <title>Winogradskyella ouciana sp. nov., isolated from the hadal seawater of the Mariana Trench.</title>
        <authorList>
            <person name="He X."/>
        </authorList>
    </citation>
    <scope>NUCLEOTIDE SEQUENCE [LARGE SCALE GENOMIC DNA]</scope>
    <source>
        <strain evidence="1 2">KCTC 22026</strain>
    </source>
</reference>
<keyword evidence="2" id="KW-1185">Reference proteome</keyword>
<proteinExistence type="predicted"/>
<dbReference type="Proteomes" id="UP000607435">
    <property type="component" value="Unassembled WGS sequence"/>
</dbReference>
<evidence type="ECO:0000313" key="1">
    <source>
        <dbReference type="EMBL" id="MBC3846848.1"/>
    </source>
</evidence>
<sequence>MKKLLYIQVLLIFILLFILLFPRGQNSAEKELNGKWRSIEYEYSTWHFYPDGLVLKYPDETDEIALWKSNKSQIEFDLRDFGYDSTGKLIDTINKILINYKLSKNNDSLFGTLKNNWGIHEFSLLRTKSYIEYLKKKFDIEFTLPKDSSGIYIGSTHFSTIGGYKLHPLYGLKIFMESSNNEIIAKTELSENLNNLEFDIKRFKDSIKPSWSEYFGENEMYLDQRFHLRVFADKNIPDSIITNKLKVTVTQNSEDNKHYLDYLRNQKGDTLPIRIYRILKTKGIEPRNIKGKQIKTIANTVYN</sequence>
<protein>
    <recommendedName>
        <fullName evidence="3">DUF2931 family protein</fullName>
    </recommendedName>
</protein>
<gene>
    <name evidence="1" type="ORF">H6H04_10695</name>
</gene>
<evidence type="ECO:0008006" key="3">
    <source>
        <dbReference type="Google" id="ProtNLM"/>
    </source>
</evidence>
<accession>A0ABR6Y286</accession>